<protein>
    <submittedName>
        <fullName evidence="1">Uncharacterized protein</fullName>
    </submittedName>
</protein>
<reference evidence="1 2" key="1">
    <citation type="submission" date="2011-04" db="EMBL/GenBank/DDBJ databases">
        <authorList>
            <person name="Muzny D."/>
            <person name="Qin X."/>
            <person name="Deng J."/>
            <person name="Jiang H."/>
            <person name="Liu Y."/>
            <person name="Qu J."/>
            <person name="Song X.-Z."/>
            <person name="Zhang L."/>
            <person name="Thornton R."/>
            <person name="Coyle M."/>
            <person name="Francisco L."/>
            <person name="Jackson L."/>
            <person name="Javaid M."/>
            <person name="Korchina V."/>
            <person name="Kovar C."/>
            <person name="Mata R."/>
            <person name="Mathew T."/>
            <person name="Ngo R."/>
            <person name="Nguyen L."/>
            <person name="Nguyen N."/>
            <person name="Okwuonu G."/>
            <person name="Ongeri F."/>
            <person name="Pham C."/>
            <person name="Simmons D."/>
            <person name="Wilczek-Boney K."/>
            <person name="Hale W."/>
            <person name="Jakkamsetti A."/>
            <person name="Pham P."/>
            <person name="Ruth R."/>
            <person name="San Lucas F."/>
            <person name="Warren J."/>
            <person name="Zhang J."/>
            <person name="Zhao Z."/>
            <person name="Zhou C."/>
            <person name="Zhu D."/>
            <person name="Lee S."/>
            <person name="Bess C."/>
            <person name="Blankenburg K."/>
            <person name="Forbes L."/>
            <person name="Fu Q."/>
            <person name="Gubbala S."/>
            <person name="Hirani K."/>
            <person name="Jayaseelan J.C."/>
            <person name="Lara F."/>
            <person name="Munidasa M."/>
            <person name="Palculict T."/>
            <person name="Patil S."/>
            <person name="Pu L.-L."/>
            <person name="Saada N."/>
            <person name="Tang L."/>
            <person name="Weissenberger G."/>
            <person name="Zhu Y."/>
            <person name="Hemphill L."/>
            <person name="Shang Y."/>
            <person name="Youmans B."/>
            <person name="Ayvaz T."/>
            <person name="Ross M."/>
            <person name="Santibanez J."/>
            <person name="Aqrawi P."/>
            <person name="Gross S."/>
            <person name="Joshi V."/>
            <person name="Fowler G."/>
            <person name="Nazareth L."/>
            <person name="Reid J."/>
            <person name="Worley K."/>
            <person name="Petrosino J."/>
            <person name="Highlander S."/>
            <person name="Gibbs R."/>
        </authorList>
    </citation>
    <scope>NUCLEOTIDE SEQUENCE [LARGE SCALE GENOMIC DNA]</scope>
    <source>
        <strain evidence="1 2">DSM 3688</strain>
    </source>
</reference>
<comment type="caution">
    <text evidence="1">The sequence shown here is derived from an EMBL/GenBank/DDBJ whole genome shotgun (WGS) entry which is preliminary data.</text>
</comment>
<name>F9D6I2_PREDD</name>
<dbReference type="Proteomes" id="UP000007820">
    <property type="component" value="Unassembled WGS sequence"/>
</dbReference>
<proteinExistence type="predicted"/>
<evidence type="ECO:0000313" key="2">
    <source>
        <dbReference type="Proteomes" id="UP000007820"/>
    </source>
</evidence>
<gene>
    <name evidence="1" type="ORF">HMPREF9136_2460</name>
</gene>
<sequence length="48" mass="5509">MNYNLTLEAVHRPNQLFVSCCKENKKCKQLQIKEMVSSGAPPNTIKHH</sequence>
<evidence type="ECO:0000313" key="1">
    <source>
        <dbReference type="EMBL" id="EGQ11899.1"/>
    </source>
</evidence>
<organism evidence="1 2">
    <name type="scientific">Prevotella dentalis (strain ATCC 49559 / DSM 3688 / JCM 13448 / NCTC 12043 / ES 2772)</name>
    <name type="common">Mitsuokella dentalis</name>
    <dbReference type="NCBI Taxonomy" id="908937"/>
    <lineage>
        <taxon>Bacteria</taxon>
        <taxon>Pseudomonadati</taxon>
        <taxon>Bacteroidota</taxon>
        <taxon>Bacteroidia</taxon>
        <taxon>Bacteroidales</taxon>
        <taxon>Prevotellaceae</taxon>
        <taxon>Prevotella</taxon>
    </lineage>
</organism>
<dbReference type="AlphaFoldDB" id="F9D6I2"/>
<accession>F9D6I2</accession>
<dbReference type="EMBL" id="AFPW01000047">
    <property type="protein sequence ID" value="EGQ11899.1"/>
    <property type="molecule type" value="Genomic_DNA"/>
</dbReference>